<keyword evidence="3" id="KW-1185">Reference proteome</keyword>
<proteinExistence type="predicted"/>
<dbReference type="InterPro" id="IPR024264">
    <property type="entry name" value="DUF3786"/>
</dbReference>
<reference evidence="2 3" key="1">
    <citation type="submission" date="2019-11" db="EMBL/GenBank/DDBJ databases">
        <title>Comparative genomics of hydrocarbon-degrading Desulfosarcina strains.</title>
        <authorList>
            <person name="Watanabe M."/>
            <person name="Kojima H."/>
            <person name="Fukui M."/>
        </authorList>
    </citation>
    <scope>NUCLEOTIDE SEQUENCE [LARGE SCALE GENOMIC DNA]</scope>
    <source>
        <strain evidence="2 3">PP31</strain>
    </source>
</reference>
<sequence>MDNYARLAKENLRRLYENLPENLENNLPAEKSGSVFTFPAFGRPCLITPDGISLDGAEPPGVIGILLSLYALHAVPDAPVIEPLRAFKEFPDSAPYVGAFASHTEQILVPAVERIRTRTDFVVEKLNGRPAPALVSGDFAFVVRPLPKIYLCYIFYEADEDFPPSVTCLYSTNANQFMPMDGLADVGEYTSKTILEVVAA</sequence>
<dbReference type="Proteomes" id="UP000427769">
    <property type="component" value="Chromosome"/>
</dbReference>
<dbReference type="AlphaFoldDB" id="A0A5K7Z4R7"/>
<organism evidence="2 3">
    <name type="scientific">Desulfosarcina widdelii</name>
    <dbReference type="NCBI Taxonomy" id="947919"/>
    <lineage>
        <taxon>Bacteria</taxon>
        <taxon>Pseudomonadati</taxon>
        <taxon>Thermodesulfobacteriota</taxon>
        <taxon>Desulfobacteria</taxon>
        <taxon>Desulfobacterales</taxon>
        <taxon>Desulfosarcinaceae</taxon>
        <taxon>Desulfosarcina</taxon>
    </lineage>
</organism>
<gene>
    <name evidence="2" type="ORF">DSCW_31320</name>
</gene>
<evidence type="ECO:0000259" key="1">
    <source>
        <dbReference type="Pfam" id="PF12654"/>
    </source>
</evidence>
<dbReference type="Pfam" id="PF12654">
    <property type="entry name" value="DUF3786"/>
    <property type="match status" value="1"/>
</dbReference>
<dbReference type="EMBL" id="AP021875">
    <property type="protein sequence ID" value="BBO75715.1"/>
    <property type="molecule type" value="Genomic_DNA"/>
</dbReference>
<accession>A0A5K7Z4R7</accession>
<protein>
    <recommendedName>
        <fullName evidence="1">DUF3786 domain-containing protein</fullName>
    </recommendedName>
</protein>
<dbReference type="KEGG" id="dwd:DSCW_31320"/>
<evidence type="ECO:0000313" key="3">
    <source>
        <dbReference type="Proteomes" id="UP000427769"/>
    </source>
</evidence>
<feature type="domain" description="DUF3786" evidence="1">
    <location>
        <begin position="21"/>
        <end position="192"/>
    </location>
</feature>
<name>A0A5K7Z4R7_9BACT</name>
<evidence type="ECO:0000313" key="2">
    <source>
        <dbReference type="EMBL" id="BBO75715.1"/>
    </source>
</evidence>